<evidence type="ECO:0000313" key="6">
    <source>
        <dbReference type="EMBL" id="GAA1928728.1"/>
    </source>
</evidence>
<dbReference type="Proteomes" id="UP001501343">
    <property type="component" value="Unassembled WGS sequence"/>
</dbReference>
<keyword evidence="7" id="KW-1185">Reference proteome</keyword>
<dbReference type="InterPro" id="IPR025996">
    <property type="entry name" value="MT1864/Rv1816-like_C"/>
</dbReference>
<accession>A0ABP5B2V3</accession>
<dbReference type="RefSeq" id="WP_248148684.1">
    <property type="nucleotide sequence ID" value="NZ_BAAAOF010000004.1"/>
</dbReference>
<gene>
    <name evidence="6" type="ORF">GCM10009775_20920</name>
</gene>
<dbReference type="Pfam" id="PF00440">
    <property type="entry name" value="TetR_N"/>
    <property type="match status" value="1"/>
</dbReference>
<dbReference type="SUPFAM" id="SSF48498">
    <property type="entry name" value="Tetracyclin repressor-like, C-terminal domain"/>
    <property type="match status" value="1"/>
</dbReference>
<evidence type="ECO:0000256" key="1">
    <source>
        <dbReference type="ARBA" id="ARBA00023015"/>
    </source>
</evidence>
<comment type="caution">
    <text evidence="6">The sequence shown here is derived from an EMBL/GenBank/DDBJ whole genome shotgun (WGS) entry which is preliminary data.</text>
</comment>
<feature type="domain" description="HTH tetR-type" evidence="5">
    <location>
        <begin position="6"/>
        <end position="66"/>
    </location>
</feature>
<evidence type="ECO:0000259" key="5">
    <source>
        <dbReference type="PROSITE" id="PS50977"/>
    </source>
</evidence>
<dbReference type="InterPro" id="IPR050109">
    <property type="entry name" value="HTH-type_TetR-like_transc_reg"/>
</dbReference>
<evidence type="ECO:0000256" key="2">
    <source>
        <dbReference type="ARBA" id="ARBA00023125"/>
    </source>
</evidence>
<evidence type="ECO:0000256" key="4">
    <source>
        <dbReference type="PROSITE-ProRule" id="PRU00335"/>
    </source>
</evidence>
<evidence type="ECO:0000313" key="7">
    <source>
        <dbReference type="Proteomes" id="UP001501343"/>
    </source>
</evidence>
<dbReference type="PANTHER" id="PTHR30055">
    <property type="entry name" value="HTH-TYPE TRANSCRIPTIONAL REGULATOR RUTR"/>
    <property type="match status" value="1"/>
</dbReference>
<dbReference type="InterPro" id="IPR001647">
    <property type="entry name" value="HTH_TetR"/>
</dbReference>
<dbReference type="Gene3D" id="1.10.357.10">
    <property type="entry name" value="Tetracycline Repressor, domain 2"/>
    <property type="match status" value="1"/>
</dbReference>
<dbReference type="Pfam" id="PF13305">
    <property type="entry name" value="TetR_C_33"/>
    <property type="match status" value="1"/>
</dbReference>
<sequence length="189" mass="19515">MPTPDRTSLADIVAAGRSLLETGGPSAVTMSAVAARVGVRAPSLYKRVRDRDALIVLIAEATADALTERLAASDPSIPGYARTFRAFAHEQPEGFRLIFTTDGAAAATARSAAPLLVAVRDVVGPEHELDAARLFTAWAMGFVTMELAGGFRMGGDVDGAFEFGLAAVQSGLAAQAPRAPGQVLPAHGS</sequence>
<dbReference type="PROSITE" id="PS50977">
    <property type="entry name" value="HTH_TETR_2"/>
    <property type="match status" value="1"/>
</dbReference>
<keyword evidence="2 4" id="KW-0238">DNA-binding</keyword>
<dbReference type="InterPro" id="IPR036271">
    <property type="entry name" value="Tet_transcr_reg_TetR-rel_C_sf"/>
</dbReference>
<proteinExistence type="predicted"/>
<evidence type="ECO:0000256" key="3">
    <source>
        <dbReference type="ARBA" id="ARBA00023163"/>
    </source>
</evidence>
<organism evidence="6 7">
    <name type="scientific">Microbacterium aoyamense</name>
    <dbReference type="NCBI Taxonomy" id="344166"/>
    <lineage>
        <taxon>Bacteria</taxon>
        <taxon>Bacillati</taxon>
        <taxon>Actinomycetota</taxon>
        <taxon>Actinomycetes</taxon>
        <taxon>Micrococcales</taxon>
        <taxon>Microbacteriaceae</taxon>
        <taxon>Microbacterium</taxon>
    </lineage>
</organism>
<dbReference type="Gene3D" id="1.10.10.60">
    <property type="entry name" value="Homeodomain-like"/>
    <property type="match status" value="1"/>
</dbReference>
<dbReference type="PANTHER" id="PTHR30055:SF239">
    <property type="entry name" value="TRANSCRIPTIONAL REGULATORY PROTEIN"/>
    <property type="match status" value="1"/>
</dbReference>
<dbReference type="InterPro" id="IPR009057">
    <property type="entry name" value="Homeodomain-like_sf"/>
</dbReference>
<name>A0ABP5B2V3_9MICO</name>
<protein>
    <submittedName>
        <fullName evidence="6">TetR/AcrR family transcriptional regulator</fullName>
    </submittedName>
</protein>
<reference evidence="7" key="1">
    <citation type="journal article" date="2019" name="Int. J. Syst. Evol. Microbiol.">
        <title>The Global Catalogue of Microorganisms (GCM) 10K type strain sequencing project: providing services to taxonomists for standard genome sequencing and annotation.</title>
        <authorList>
            <consortium name="The Broad Institute Genomics Platform"/>
            <consortium name="The Broad Institute Genome Sequencing Center for Infectious Disease"/>
            <person name="Wu L."/>
            <person name="Ma J."/>
        </authorList>
    </citation>
    <scope>NUCLEOTIDE SEQUENCE [LARGE SCALE GENOMIC DNA]</scope>
    <source>
        <strain evidence="7">JCM 14900</strain>
    </source>
</reference>
<feature type="DNA-binding region" description="H-T-H motif" evidence="4">
    <location>
        <begin position="29"/>
        <end position="48"/>
    </location>
</feature>
<dbReference type="SUPFAM" id="SSF46689">
    <property type="entry name" value="Homeodomain-like"/>
    <property type="match status" value="1"/>
</dbReference>
<dbReference type="EMBL" id="BAAAOF010000004">
    <property type="protein sequence ID" value="GAA1928728.1"/>
    <property type="molecule type" value="Genomic_DNA"/>
</dbReference>
<keyword evidence="1" id="KW-0805">Transcription regulation</keyword>
<keyword evidence="3" id="KW-0804">Transcription</keyword>